<feature type="domain" description="NADH:flavin oxidoreductase/NADH oxidase N-terminal" evidence="2">
    <location>
        <begin position="78"/>
        <end position="152"/>
    </location>
</feature>
<organism evidence="3 4">
    <name type="scientific">Hermanssonia centrifuga</name>
    <dbReference type="NCBI Taxonomy" id="98765"/>
    <lineage>
        <taxon>Eukaryota</taxon>
        <taxon>Fungi</taxon>
        <taxon>Dikarya</taxon>
        <taxon>Basidiomycota</taxon>
        <taxon>Agaricomycotina</taxon>
        <taxon>Agaricomycetes</taxon>
        <taxon>Polyporales</taxon>
        <taxon>Meruliaceae</taxon>
        <taxon>Hermanssonia</taxon>
    </lineage>
</organism>
<evidence type="ECO:0000256" key="1">
    <source>
        <dbReference type="SAM" id="MobiDB-lite"/>
    </source>
</evidence>
<sequence>MASSTAPHLSSTMSLGNLTLRNRNIMSSLTRSRSFPDAVPNEYNVEYYTQRAKGGAGLILTEGTLVSQQGTEWPGACSNQRTDEWGGSPENRSKFGIEVTKALIDVWGPAQVGGKVNPCGGLRDMGMSYSDTIMTYTYFLTQISALKVAYITLIRHVHFLDPLIPGETELKRGTPHQVLALYGPVVKPLPHVLKAHSEEAYRGLAMPSSELGYLNPTPTRLSVNGGLTPREADQLIADGMIDGAVFESLWLVNPDYQKRLEKGMDIDGKGINQVLDFKTFYGVPGVDPRVGYTDYPTAT</sequence>
<dbReference type="GO" id="GO:0010181">
    <property type="term" value="F:FMN binding"/>
    <property type="evidence" value="ECO:0007669"/>
    <property type="project" value="InterPro"/>
</dbReference>
<dbReference type="SUPFAM" id="SSF51395">
    <property type="entry name" value="FMN-linked oxidoreductases"/>
    <property type="match status" value="1"/>
</dbReference>
<dbReference type="GO" id="GO:0016491">
    <property type="term" value="F:oxidoreductase activity"/>
    <property type="evidence" value="ECO:0007669"/>
    <property type="project" value="InterPro"/>
</dbReference>
<dbReference type="EMBL" id="SGPJ01000974">
    <property type="protein sequence ID" value="THG92727.1"/>
    <property type="molecule type" value="Genomic_DNA"/>
</dbReference>
<dbReference type="Pfam" id="PF00724">
    <property type="entry name" value="Oxidored_FMN"/>
    <property type="match status" value="2"/>
</dbReference>
<accession>A0A4S4K6G8</accession>
<dbReference type="InterPro" id="IPR013785">
    <property type="entry name" value="Aldolase_TIM"/>
</dbReference>
<dbReference type="Gene3D" id="3.20.20.70">
    <property type="entry name" value="Aldolase class I"/>
    <property type="match status" value="2"/>
</dbReference>
<evidence type="ECO:0000313" key="3">
    <source>
        <dbReference type="EMBL" id="THG92727.1"/>
    </source>
</evidence>
<dbReference type="Proteomes" id="UP000309038">
    <property type="component" value="Unassembled WGS sequence"/>
</dbReference>
<dbReference type="InterPro" id="IPR001155">
    <property type="entry name" value="OxRdtase_FMN_N"/>
</dbReference>
<protein>
    <recommendedName>
        <fullName evidence="2">NADH:flavin oxidoreductase/NADH oxidase N-terminal domain-containing protein</fullName>
    </recommendedName>
</protein>
<reference evidence="3 4" key="1">
    <citation type="submission" date="2019-02" db="EMBL/GenBank/DDBJ databases">
        <title>Genome sequencing of the rare red list fungi Phlebia centrifuga.</title>
        <authorList>
            <person name="Buettner E."/>
            <person name="Kellner H."/>
        </authorList>
    </citation>
    <scope>NUCLEOTIDE SEQUENCE [LARGE SCALE GENOMIC DNA]</scope>
    <source>
        <strain evidence="3 4">DSM 108282</strain>
    </source>
</reference>
<evidence type="ECO:0000313" key="4">
    <source>
        <dbReference type="Proteomes" id="UP000309038"/>
    </source>
</evidence>
<dbReference type="AlphaFoldDB" id="A0A4S4K6G8"/>
<dbReference type="InterPro" id="IPR045247">
    <property type="entry name" value="Oye-like"/>
</dbReference>
<keyword evidence="4" id="KW-1185">Reference proteome</keyword>
<gene>
    <name evidence="3" type="ORF">EW026_g8271</name>
</gene>
<feature type="region of interest" description="Disordered" evidence="1">
    <location>
        <begin position="70"/>
        <end position="90"/>
    </location>
</feature>
<dbReference type="PANTHER" id="PTHR22893:SF91">
    <property type="entry name" value="NADPH DEHYDROGENASE 2-RELATED"/>
    <property type="match status" value="1"/>
</dbReference>
<comment type="caution">
    <text evidence="3">The sequence shown here is derived from an EMBL/GenBank/DDBJ whole genome shotgun (WGS) entry which is preliminary data.</text>
</comment>
<name>A0A4S4K6G8_9APHY</name>
<evidence type="ECO:0000259" key="2">
    <source>
        <dbReference type="Pfam" id="PF00724"/>
    </source>
</evidence>
<dbReference type="PANTHER" id="PTHR22893">
    <property type="entry name" value="NADH OXIDOREDUCTASE-RELATED"/>
    <property type="match status" value="1"/>
</dbReference>
<feature type="domain" description="NADH:flavin oxidoreductase/NADH oxidase N-terminal" evidence="2">
    <location>
        <begin position="13"/>
        <end position="75"/>
    </location>
</feature>
<proteinExistence type="predicted"/>